<comment type="caution">
    <text evidence="2">The sequence shown here is derived from an EMBL/GenBank/DDBJ whole genome shotgun (WGS) entry which is preliminary data.</text>
</comment>
<sequence length="138" mass="15571">MMKGGKGTDGHNDTPRPSRSSRRAVRTLWRSAASGLADLEVSDRHQREQQQAIPSFVWHLVCWSGSHNPTTLFMKHITQHCSERLLSKLAKAGLIPHLVITLNRRVGLDSDPEKSTRRSEKKSRRRSPGLHADLTFLS</sequence>
<evidence type="ECO:0000313" key="2">
    <source>
        <dbReference type="EMBL" id="KAK2957496.1"/>
    </source>
</evidence>
<name>A0ABQ9Y176_9EUKA</name>
<dbReference type="Proteomes" id="UP001281761">
    <property type="component" value="Unassembled WGS sequence"/>
</dbReference>
<proteinExistence type="predicted"/>
<reference evidence="2 3" key="1">
    <citation type="journal article" date="2022" name="bioRxiv">
        <title>Genomics of Preaxostyla Flagellates Illuminates Evolutionary Transitions and the Path Towards Mitochondrial Loss.</title>
        <authorList>
            <person name="Novak L.V.F."/>
            <person name="Treitli S.C."/>
            <person name="Pyrih J."/>
            <person name="Halakuc P."/>
            <person name="Pipaliya S.V."/>
            <person name="Vacek V."/>
            <person name="Brzon O."/>
            <person name="Soukal P."/>
            <person name="Eme L."/>
            <person name="Dacks J.B."/>
            <person name="Karnkowska A."/>
            <person name="Elias M."/>
            <person name="Hampl V."/>
        </authorList>
    </citation>
    <scope>NUCLEOTIDE SEQUENCE [LARGE SCALE GENOMIC DNA]</scope>
    <source>
        <strain evidence="2">NAU3</strain>
        <tissue evidence="2">Gut</tissue>
    </source>
</reference>
<evidence type="ECO:0000256" key="1">
    <source>
        <dbReference type="SAM" id="MobiDB-lite"/>
    </source>
</evidence>
<feature type="compositionally biased region" description="Basic residues" evidence="1">
    <location>
        <begin position="119"/>
        <end position="128"/>
    </location>
</feature>
<feature type="compositionally biased region" description="Basic and acidic residues" evidence="1">
    <location>
        <begin position="109"/>
        <end position="118"/>
    </location>
</feature>
<feature type="region of interest" description="Disordered" evidence="1">
    <location>
        <begin position="1"/>
        <end position="25"/>
    </location>
</feature>
<protein>
    <recommendedName>
        <fullName evidence="4">Transposase</fullName>
    </recommendedName>
</protein>
<dbReference type="EMBL" id="JARBJD010000045">
    <property type="protein sequence ID" value="KAK2957496.1"/>
    <property type="molecule type" value="Genomic_DNA"/>
</dbReference>
<gene>
    <name evidence="2" type="ORF">BLNAU_7395</name>
</gene>
<keyword evidence="3" id="KW-1185">Reference proteome</keyword>
<feature type="compositionally biased region" description="Basic and acidic residues" evidence="1">
    <location>
        <begin position="1"/>
        <end position="16"/>
    </location>
</feature>
<accession>A0ABQ9Y176</accession>
<feature type="region of interest" description="Disordered" evidence="1">
    <location>
        <begin position="109"/>
        <end position="138"/>
    </location>
</feature>
<organism evidence="2 3">
    <name type="scientific">Blattamonas nauphoetae</name>
    <dbReference type="NCBI Taxonomy" id="2049346"/>
    <lineage>
        <taxon>Eukaryota</taxon>
        <taxon>Metamonada</taxon>
        <taxon>Preaxostyla</taxon>
        <taxon>Oxymonadida</taxon>
        <taxon>Blattamonas</taxon>
    </lineage>
</organism>
<evidence type="ECO:0000313" key="3">
    <source>
        <dbReference type="Proteomes" id="UP001281761"/>
    </source>
</evidence>
<evidence type="ECO:0008006" key="4">
    <source>
        <dbReference type="Google" id="ProtNLM"/>
    </source>
</evidence>